<evidence type="ECO:0000259" key="5">
    <source>
        <dbReference type="PROSITE" id="PS01124"/>
    </source>
</evidence>
<dbReference type="Proteomes" id="UP000539372">
    <property type="component" value="Unassembled WGS sequence"/>
</dbReference>
<dbReference type="PROSITE" id="PS01124">
    <property type="entry name" value="HTH_ARAC_FAMILY_2"/>
    <property type="match status" value="1"/>
</dbReference>
<dbReference type="InterPro" id="IPR002818">
    <property type="entry name" value="DJ-1/PfpI"/>
</dbReference>
<keyword evidence="7" id="KW-1185">Reference proteome</keyword>
<proteinExistence type="predicted"/>
<evidence type="ECO:0000256" key="2">
    <source>
        <dbReference type="ARBA" id="ARBA00023125"/>
    </source>
</evidence>
<dbReference type="InterPro" id="IPR018060">
    <property type="entry name" value="HTH_AraC"/>
</dbReference>
<gene>
    <name evidence="6" type="ORF">HH303_03350</name>
</gene>
<keyword evidence="2" id="KW-0238">DNA-binding</keyword>
<dbReference type="GO" id="GO:0043565">
    <property type="term" value="F:sequence-specific DNA binding"/>
    <property type="evidence" value="ECO:0007669"/>
    <property type="project" value="InterPro"/>
</dbReference>
<dbReference type="Gene3D" id="3.40.50.880">
    <property type="match status" value="1"/>
</dbReference>
<feature type="region of interest" description="Disordered" evidence="4">
    <location>
        <begin position="314"/>
        <end position="364"/>
    </location>
</feature>
<dbReference type="Pfam" id="PF01965">
    <property type="entry name" value="DJ-1_PfpI"/>
    <property type="match status" value="1"/>
</dbReference>
<dbReference type="PRINTS" id="PR00032">
    <property type="entry name" value="HTHARAC"/>
</dbReference>
<dbReference type="GO" id="GO:0003700">
    <property type="term" value="F:DNA-binding transcription factor activity"/>
    <property type="evidence" value="ECO:0007669"/>
    <property type="project" value="InterPro"/>
</dbReference>
<dbReference type="PROSITE" id="PS00041">
    <property type="entry name" value="HTH_ARAC_FAMILY_1"/>
    <property type="match status" value="1"/>
</dbReference>
<evidence type="ECO:0000256" key="3">
    <source>
        <dbReference type="ARBA" id="ARBA00023163"/>
    </source>
</evidence>
<dbReference type="InterPro" id="IPR020449">
    <property type="entry name" value="Tscrpt_reg_AraC-type_HTH"/>
</dbReference>
<evidence type="ECO:0000313" key="7">
    <source>
        <dbReference type="Proteomes" id="UP000539372"/>
    </source>
</evidence>
<dbReference type="CDD" id="cd03136">
    <property type="entry name" value="GATase1_AraC_ArgR_like"/>
    <property type="match status" value="1"/>
</dbReference>
<keyword evidence="1" id="KW-0805">Transcription regulation</keyword>
<organism evidence="6 7">
    <name type="scientific">Pacificispira spongiicola</name>
    <dbReference type="NCBI Taxonomy" id="2729598"/>
    <lineage>
        <taxon>Bacteria</taxon>
        <taxon>Pseudomonadati</taxon>
        <taxon>Pseudomonadota</taxon>
        <taxon>Alphaproteobacteria</taxon>
        <taxon>Rhodospirillales</taxon>
        <taxon>Rhodospirillaceae</taxon>
        <taxon>Pacificispira</taxon>
    </lineage>
</organism>
<dbReference type="PANTHER" id="PTHR43130:SF3">
    <property type="entry name" value="HTH-TYPE TRANSCRIPTIONAL REGULATOR RV1931C"/>
    <property type="match status" value="1"/>
</dbReference>
<comment type="caution">
    <text evidence="6">The sequence shown here is derived from an EMBL/GenBank/DDBJ whole genome shotgun (WGS) entry which is preliminary data.</text>
</comment>
<keyword evidence="3" id="KW-0804">Transcription</keyword>
<reference evidence="6 7" key="1">
    <citation type="submission" date="2020-04" db="EMBL/GenBank/DDBJ databases">
        <title>Rhodospirillaceae bacterium KN72 isolated from deep sea.</title>
        <authorList>
            <person name="Zhang D.-C."/>
        </authorList>
    </citation>
    <scope>NUCLEOTIDE SEQUENCE [LARGE SCALE GENOMIC DNA]</scope>
    <source>
        <strain evidence="6 7">KN72</strain>
    </source>
</reference>
<name>A0A7Y0DXQ4_9PROT</name>
<feature type="compositionally biased region" description="Acidic residues" evidence="4">
    <location>
        <begin position="344"/>
        <end position="364"/>
    </location>
</feature>
<dbReference type="InterPro" id="IPR018062">
    <property type="entry name" value="HTH_AraC-typ_CS"/>
</dbReference>
<dbReference type="InterPro" id="IPR009057">
    <property type="entry name" value="Homeodomain-like_sf"/>
</dbReference>
<sequence length="364" mass="40925">MFKRVAGTGPDKVVIVLIPNFSMIALSGVVEPMRLANRASGKTLYEWELASRDGEPVQASNGMALVANRSVADFTQTPANVILCSGIDGHVYKDNAVFGWLRRWAREGAHIGAVCTGAHVLAHAGLLKGYRCTIHWENLDSFTEEFPDLDVRAELFEVDRDRFTCAGGIAGLDMMLQEIAAKHGQELAAAVAEQFMHERMREGHDDQRLPLQARLRISHPKLIRAISEMERNTEEALTRDEIADRVGLSRRQLERLFRRYLNTSPARYYLKIRLNRARTLLTQTTMPVTEVAFASGFTSASHFSKCYRDMFGRTPRAERRNPGAPIDEGLRDPGLDFLDATSDLSEDGFEDDDFEDDFDDDELD</sequence>
<dbReference type="InterPro" id="IPR052158">
    <property type="entry name" value="INH-QAR"/>
</dbReference>
<feature type="domain" description="HTH araC/xylS-type" evidence="5">
    <location>
        <begin position="223"/>
        <end position="321"/>
    </location>
</feature>
<dbReference type="Pfam" id="PF12833">
    <property type="entry name" value="HTH_18"/>
    <property type="match status" value="1"/>
</dbReference>
<dbReference type="Gene3D" id="1.10.10.60">
    <property type="entry name" value="Homeodomain-like"/>
    <property type="match status" value="1"/>
</dbReference>
<protein>
    <submittedName>
        <fullName evidence="6">GlxA family transcriptional regulator</fullName>
    </submittedName>
</protein>
<dbReference type="EMBL" id="JABBNT010000001">
    <property type="protein sequence ID" value="NMM43500.1"/>
    <property type="molecule type" value="Genomic_DNA"/>
</dbReference>
<accession>A0A7Y0DXQ4</accession>
<dbReference type="SUPFAM" id="SSF46689">
    <property type="entry name" value="Homeodomain-like"/>
    <property type="match status" value="2"/>
</dbReference>
<dbReference type="InterPro" id="IPR029062">
    <property type="entry name" value="Class_I_gatase-like"/>
</dbReference>
<evidence type="ECO:0000256" key="4">
    <source>
        <dbReference type="SAM" id="MobiDB-lite"/>
    </source>
</evidence>
<evidence type="ECO:0000313" key="6">
    <source>
        <dbReference type="EMBL" id="NMM43500.1"/>
    </source>
</evidence>
<evidence type="ECO:0000256" key="1">
    <source>
        <dbReference type="ARBA" id="ARBA00023015"/>
    </source>
</evidence>
<dbReference type="AlphaFoldDB" id="A0A7Y0DXQ4"/>
<dbReference type="SMART" id="SM00342">
    <property type="entry name" value="HTH_ARAC"/>
    <property type="match status" value="1"/>
</dbReference>
<dbReference type="SUPFAM" id="SSF52317">
    <property type="entry name" value="Class I glutamine amidotransferase-like"/>
    <property type="match status" value="1"/>
</dbReference>
<dbReference type="PANTHER" id="PTHR43130">
    <property type="entry name" value="ARAC-FAMILY TRANSCRIPTIONAL REGULATOR"/>
    <property type="match status" value="1"/>
</dbReference>